<dbReference type="InterPro" id="IPR012334">
    <property type="entry name" value="Pectin_lyas_fold"/>
</dbReference>
<dbReference type="Gene3D" id="2.160.20.10">
    <property type="entry name" value="Single-stranded right-handed beta-helix, Pectin lyase-like"/>
    <property type="match status" value="1"/>
</dbReference>
<evidence type="ECO:0000313" key="1">
    <source>
        <dbReference type="EMBL" id="PWJ40084.1"/>
    </source>
</evidence>
<dbReference type="SUPFAM" id="SSF51126">
    <property type="entry name" value="Pectin lyase-like"/>
    <property type="match status" value="1"/>
</dbReference>
<evidence type="ECO:0000313" key="2">
    <source>
        <dbReference type="Proteomes" id="UP000245535"/>
    </source>
</evidence>
<dbReference type="AlphaFoldDB" id="A0A315Z7G4"/>
<sequence length="361" mass="39715">MRSLNLLFIFFITIPTIFAQEIHTVSNNPNIPATFDNLQDAINQAKSGDYIYAHPSSTTYGEIEITKSIKLIGGGYFNNANQYDGLASKITEIRISPDADQTTIANCFIDNMYFEALGSSNTDFTALIIEHNYIGRIDFYPINSNFGGDLLFQNNIITNTVFNNWSSISPSAEFRFSTNILGRIANAKGSSILIKNNIFNPVLALNTTALENINGVFLANNIFYGYEERNSIGINNTTGSHFYNNLCYQTKDSFNNGDNLQTDNINDSNPLFLVQKNSFSNLSDIIASNFRLQSGSPALGTGTGSETANIGIADSSDGNAPFDPAQNYAFPRVNSVQITTPLISNDQLEITIEANYPSYTE</sequence>
<dbReference type="OrthoDB" id="974660at2"/>
<dbReference type="Proteomes" id="UP000245535">
    <property type="component" value="Unassembled WGS sequence"/>
</dbReference>
<dbReference type="RefSeq" id="WP_109620495.1">
    <property type="nucleotide sequence ID" value="NZ_QGDO01000005.1"/>
</dbReference>
<comment type="caution">
    <text evidence="1">The sequence shown here is derived from an EMBL/GenBank/DDBJ whole genome shotgun (WGS) entry which is preliminary data.</text>
</comment>
<gene>
    <name evidence="1" type="ORF">BC781_105147</name>
</gene>
<accession>A0A315Z7G4</accession>
<dbReference type="EMBL" id="QGDO01000005">
    <property type="protein sequence ID" value="PWJ40084.1"/>
    <property type="molecule type" value="Genomic_DNA"/>
</dbReference>
<name>A0A315Z7G4_SEDFL</name>
<proteinExistence type="predicted"/>
<evidence type="ECO:0008006" key="3">
    <source>
        <dbReference type="Google" id="ProtNLM"/>
    </source>
</evidence>
<organism evidence="1 2">
    <name type="scientific">Sediminitomix flava</name>
    <dbReference type="NCBI Taxonomy" id="379075"/>
    <lineage>
        <taxon>Bacteria</taxon>
        <taxon>Pseudomonadati</taxon>
        <taxon>Bacteroidota</taxon>
        <taxon>Cytophagia</taxon>
        <taxon>Cytophagales</taxon>
        <taxon>Flammeovirgaceae</taxon>
        <taxon>Sediminitomix</taxon>
    </lineage>
</organism>
<protein>
    <recommendedName>
        <fullName evidence="3">Parallel beta helix pectate lyase-like protein</fullName>
    </recommendedName>
</protein>
<keyword evidence="2" id="KW-1185">Reference proteome</keyword>
<dbReference type="InterPro" id="IPR011050">
    <property type="entry name" value="Pectin_lyase_fold/virulence"/>
</dbReference>
<reference evidence="1 2" key="1">
    <citation type="submission" date="2018-03" db="EMBL/GenBank/DDBJ databases">
        <title>Genomic Encyclopedia of Archaeal and Bacterial Type Strains, Phase II (KMG-II): from individual species to whole genera.</title>
        <authorList>
            <person name="Goeker M."/>
        </authorList>
    </citation>
    <scope>NUCLEOTIDE SEQUENCE [LARGE SCALE GENOMIC DNA]</scope>
    <source>
        <strain evidence="1 2">DSM 28229</strain>
    </source>
</reference>